<dbReference type="GO" id="GO:0000160">
    <property type="term" value="P:phosphorelay signal transduction system"/>
    <property type="evidence" value="ECO:0007669"/>
    <property type="project" value="UniProtKB-KW"/>
</dbReference>
<dbReference type="SUPFAM" id="SSF47226">
    <property type="entry name" value="Histidine-containing phosphotransfer domain, HPT domain"/>
    <property type="match status" value="1"/>
</dbReference>
<dbReference type="InterPro" id="IPR008207">
    <property type="entry name" value="Sig_transdc_His_kin_Hpt_dom"/>
</dbReference>
<dbReference type="Proteomes" id="UP000598467">
    <property type="component" value="Unassembled WGS sequence"/>
</dbReference>
<dbReference type="GO" id="GO:0004672">
    <property type="term" value="F:protein kinase activity"/>
    <property type="evidence" value="ECO:0007669"/>
    <property type="project" value="UniProtKB-ARBA"/>
</dbReference>
<protein>
    <submittedName>
        <fullName evidence="4">Hpt domain-containing protein</fullName>
    </submittedName>
</protein>
<dbReference type="AlphaFoldDB" id="A0A926S915"/>
<evidence type="ECO:0000256" key="2">
    <source>
        <dbReference type="PROSITE-ProRule" id="PRU00110"/>
    </source>
</evidence>
<dbReference type="PROSITE" id="PS50894">
    <property type="entry name" value="HPT"/>
    <property type="match status" value="1"/>
</dbReference>
<evidence type="ECO:0000313" key="5">
    <source>
        <dbReference type="Proteomes" id="UP000598467"/>
    </source>
</evidence>
<comment type="caution">
    <text evidence="4">The sequence shown here is derived from an EMBL/GenBank/DDBJ whole genome shotgun (WGS) entry which is preliminary data.</text>
</comment>
<organism evidence="4 5">
    <name type="scientific">Roseibium aggregatum</name>
    <dbReference type="NCBI Taxonomy" id="187304"/>
    <lineage>
        <taxon>Bacteria</taxon>
        <taxon>Pseudomonadati</taxon>
        <taxon>Pseudomonadota</taxon>
        <taxon>Alphaproteobacteria</taxon>
        <taxon>Hyphomicrobiales</taxon>
        <taxon>Stappiaceae</taxon>
        <taxon>Roseibium</taxon>
    </lineage>
</organism>
<evidence type="ECO:0000256" key="1">
    <source>
        <dbReference type="ARBA" id="ARBA00023012"/>
    </source>
</evidence>
<dbReference type="InterPro" id="IPR036641">
    <property type="entry name" value="HPT_dom_sf"/>
</dbReference>
<feature type="modified residue" description="Phosphohistidine" evidence="2">
    <location>
        <position position="52"/>
    </location>
</feature>
<evidence type="ECO:0000313" key="4">
    <source>
        <dbReference type="EMBL" id="MBD1549697.1"/>
    </source>
</evidence>
<keyword evidence="2" id="KW-0597">Phosphoprotein</keyword>
<dbReference type="EMBL" id="JABFCZ010000053">
    <property type="protein sequence ID" value="MBD1549697.1"/>
    <property type="molecule type" value="Genomic_DNA"/>
</dbReference>
<accession>A0A926S915</accession>
<keyword evidence="1" id="KW-0902">Two-component regulatory system</keyword>
<dbReference type="Pfam" id="PF01627">
    <property type="entry name" value="Hpt"/>
    <property type="match status" value="1"/>
</dbReference>
<name>A0A926S915_9HYPH</name>
<evidence type="ECO:0000259" key="3">
    <source>
        <dbReference type="PROSITE" id="PS50894"/>
    </source>
</evidence>
<dbReference type="Gene3D" id="1.20.120.160">
    <property type="entry name" value="HPT domain"/>
    <property type="match status" value="1"/>
</dbReference>
<dbReference type="RefSeq" id="WP_190294387.1">
    <property type="nucleotide sequence ID" value="NZ_JABFCZ010000053.1"/>
</dbReference>
<feature type="domain" description="HPt" evidence="3">
    <location>
        <begin position="5"/>
        <end position="103"/>
    </location>
</feature>
<sequence>MVDAFDGRITELTAAFTKRLAAELDMLEKFGQELENSAADAAMFDRVCHVVHRLAGSSRVFGFGELTAPAQEVETLIANKAAPERIAEGTRQLADDIRRSISH</sequence>
<gene>
    <name evidence="4" type="ORF">HK439_25885</name>
</gene>
<reference evidence="4" key="1">
    <citation type="submission" date="2020-05" db="EMBL/GenBank/DDBJ databases">
        <title>Identification of trans-AT polyketide cluster in two marine bacteria, producers of a novel glutaramide-containing polyketide sesbanimide D and analogs.</title>
        <authorList>
            <person name="Kacar D."/>
            <person name="Rodriguez P."/>
            <person name="Canedo L."/>
            <person name="Gonzalez E."/>
            <person name="Galan B."/>
            <person name="De La Calle F."/>
            <person name="Garcia J.L."/>
        </authorList>
    </citation>
    <scope>NUCLEOTIDE SEQUENCE</scope>
    <source>
        <strain evidence="4">PHM038</strain>
    </source>
</reference>
<proteinExistence type="predicted"/>